<evidence type="ECO:0000256" key="5">
    <source>
        <dbReference type="RuleBase" id="RU003887"/>
    </source>
</evidence>
<dbReference type="SMART" id="SM00363">
    <property type="entry name" value="S4"/>
    <property type="match status" value="1"/>
</dbReference>
<dbReference type="Gene3D" id="3.30.70.1560">
    <property type="entry name" value="Alpha-L RNA-binding motif"/>
    <property type="match status" value="1"/>
</dbReference>
<dbReference type="SUPFAM" id="SSF55120">
    <property type="entry name" value="Pseudouridine synthase"/>
    <property type="match status" value="1"/>
</dbReference>
<dbReference type="NCBIfam" id="TIGR00093">
    <property type="entry name" value="pseudouridine synthase"/>
    <property type="match status" value="1"/>
</dbReference>
<proteinExistence type="inferred from homology"/>
<feature type="compositionally biased region" description="Polar residues" evidence="6">
    <location>
        <begin position="34"/>
        <end position="56"/>
    </location>
</feature>
<dbReference type="InterPro" id="IPR006145">
    <property type="entry name" value="PsdUridine_synth_RsuA/RluA"/>
</dbReference>
<evidence type="ECO:0000256" key="2">
    <source>
        <dbReference type="ARBA" id="ARBA00008348"/>
    </source>
</evidence>
<dbReference type="Gene3D" id="3.30.70.580">
    <property type="entry name" value="Pseudouridine synthase I, catalytic domain, N-terminal subdomain"/>
    <property type="match status" value="1"/>
</dbReference>
<dbReference type="Proteomes" id="UP000521748">
    <property type="component" value="Unassembled WGS sequence"/>
</dbReference>
<evidence type="ECO:0000259" key="7">
    <source>
        <dbReference type="SMART" id="SM00363"/>
    </source>
</evidence>
<accession>A0A7Y9S609</accession>
<keyword evidence="3 5" id="KW-0413">Isomerase</keyword>
<dbReference type="GO" id="GO:0000455">
    <property type="term" value="P:enzyme-directed rRNA pseudouridine synthesis"/>
    <property type="evidence" value="ECO:0007669"/>
    <property type="project" value="UniProtKB-ARBA"/>
</dbReference>
<dbReference type="InterPro" id="IPR020094">
    <property type="entry name" value="TruA/RsuA/RluB/E/F_N"/>
</dbReference>
<dbReference type="Gene3D" id="3.10.290.10">
    <property type="entry name" value="RNA-binding S4 domain"/>
    <property type="match status" value="1"/>
</dbReference>
<keyword evidence="9" id="KW-1185">Reference proteome</keyword>
<dbReference type="InterPro" id="IPR000748">
    <property type="entry name" value="PsdUridine_synth_RsuA/RluB/E/F"/>
</dbReference>
<dbReference type="InterPro" id="IPR050343">
    <property type="entry name" value="RsuA_PseudoU_synthase"/>
</dbReference>
<dbReference type="GO" id="GO:0003723">
    <property type="term" value="F:RNA binding"/>
    <property type="evidence" value="ECO:0007669"/>
    <property type="project" value="UniProtKB-KW"/>
</dbReference>
<dbReference type="InterPro" id="IPR036986">
    <property type="entry name" value="S4_RNA-bd_sf"/>
</dbReference>
<feature type="domain" description="RNA-binding S4" evidence="7">
    <location>
        <begin position="99"/>
        <end position="160"/>
    </location>
</feature>
<sequence>MTPTPHSGSQGQGRGGKGRSGKPGAPKKDGPRGAQSQRGAQSSRGAQSTRGSQSPQGAKRAPKTAAFGRERFGQSLGPVKKNPPSRSQPVRDVHDPEGIRLQKLMAQAGVASRRVCEEMILEGRVEVDGQIITELGLRVDPKAAVVSVDGIRLQLKENMIYLVFNKPKGVVSTMDDPEGRRSISDFLKNKYSQERLFHVGRLDQATEGLLLLTNDGELANRLTHPSYEVPKTYLVQTKGPMEAGVGKQLKQGVELEDGVSKVDSFKLVDSTPGHVLIEVVLHSGKNRIVRRMFDAVGYPVERLVRLQVGPIRLGDQKQGSIRVLGQQEVGHLLASVGL</sequence>
<dbReference type="InterPro" id="IPR042092">
    <property type="entry name" value="PsdUridine_s_RsuA/RluB/E/F_cat"/>
</dbReference>
<organism evidence="8 9">
    <name type="scientific">Psychromicrobium silvestre</name>
    <dbReference type="NCBI Taxonomy" id="1645614"/>
    <lineage>
        <taxon>Bacteria</taxon>
        <taxon>Bacillati</taxon>
        <taxon>Actinomycetota</taxon>
        <taxon>Actinomycetes</taxon>
        <taxon>Micrococcales</taxon>
        <taxon>Micrococcaceae</taxon>
        <taxon>Psychromicrobium</taxon>
    </lineage>
</organism>
<evidence type="ECO:0000313" key="8">
    <source>
        <dbReference type="EMBL" id="NYE93862.1"/>
    </source>
</evidence>
<reference evidence="8 9" key="1">
    <citation type="submission" date="2020-07" db="EMBL/GenBank/DDBJ databases">
        <title>Sequencing the genomes of 1000 actinobacteria strains.</title>
        <authorList>
            <person name="Klenk H.-P."/>
        </authorList>
    </citation>
    <scope>NUCLEOTIDE SEQUENCE [LARGE SCALE GENOMIC DNA]</scope>
    <source>
        <strain evidence="8 9">DSM 102047</strain>
    </source>
</reference>
<comment type="caution">
    <text evidence="8">The sequence shown here is derived from an EMBL/GenBank/DDBJ whole genome shotgun (WGS) entry which is preliminary data.</text>
</comment>
<dbReference type="PANTHER" id="PTHR47683:SF2">
    <property type="entry name" value="RNA-BINDING S4 DOMAIN-CONTAINING PROTEIN"/>
    <property type="match status" value="1"/>
</dbReference>
<evidence type="ECO:0000256" key="1">
    <source>
        <dbReference type="ARBA" id="ARBA00000073"/>
    </source>
</evidence>
<dbReference type="CDD" id="cd02870">
    <property type="entry name" value="PseudoU_synth_RsuA_like"/>
    <property type="match status" value="1"/>
</dbReference>
<dbReference type="RefSeq" id="WP_179387709.1">
    <property type="nucleotide sequence ID" value="NZ_JACBYQ010000001.1"/>
</dbReference>
<dbReference type="GO" id="GO:0120159">
    <property type="term" value="F:rRNA pseudouridine synthase activity"/>
    <property type="evidence" value="ECO:0007669"/>
    <property type="project" value="UniProtKB-ARBA"/>
</dbReference>
<evidence type="ECO:0000256" key="4">
    <source>
        <dbReference type="PROSITE-ProRule" id="PRU00182"/>
    </source>
</evidence>
<evidence type="ECO:0000256" key="3">
    <source>
        <dbReference type="ARBA" id="ARBA00023235"/>
    </source>
</evidence>
<dbReference type="InterPro" id="IPR002942">
    <property type="entry name" value="S4_RNA-bd"/>
</dbReference>
<name>A0A7Y9S609_9MICC</name>
<evidence type="ECO:0000256" key="6">
    <source>
        <dbReference type="SAM" id="MobiDB-lite"/>
    </source>
</evidence>
<dbReference type="FunFam" id="3.10.290.10:FF:000003">
    <property type="entry name" value="Pseudouridine synthase"/>
    <property type="match status" value="1"/>
</dbReference>
<dbReference type="EMBL" id="JACBYQ010000001">
    <property type="protein sequence ID" value="NYE93862.1"/>
    <property type="molecule type" value="Genomic_DNA"/>
</dbReference>
<dbReference type="PROSITE" id="PS50889">
    <property type="entry name" value="S4"/>
    <property type="match status" value="1"/>
</dbReference>
<dbReference type="EC" id="5.4.99.-" evidence="5"/>
<comment type="catalytic activity">
    <reaction evidence="1">
        <text>a uridine in RNA = a pseudouridine in RNA</text>
        <dbReference type="Rhea" id="RHEA:48348"/>
        <dbReference type="Rhea" id="RHEA-COMP:12068"/>
        <dbReference type="Rhea" id="RHEA-COMP:12069"/>
        <dbReference type="ChEBI" id="CHEBI:65314"/>
        <dbReference type="ChEBI" id="CHEBI:65315"/>
    </reaction>
</comment>
<protein>
    <recommendedName>
        <fullName evidence="5">Pseudouridine synthase</fullName>
        <ecNumber evidence="5">5.4.99.-</ecNumber>
    </recommendedName>
</protein>
<keyword evidence="4" id="KW-0694">RNA-binding</keyword>
<dbReference type="CDD" id="cd00165">
    <property type="entry name" value="S4"/>
    <property type="match status" value="1"/>
</dbReference>
<feature type="region of interest" description="Disordered" evidence="6">
    <location>
        <begin position="1"/>
        <end position="93"/>
    </location>
</feature>
<dbReference type="AlphaFoldDB" id="A0A7Y9S609"/>
<dbReference type="SUPFAM" id="SSF55174">
    <property type="entry name" value="Alpha-L RNA-binding motif"/>
    <property type="match status" value="1"/>
</dbReference>
<dbReference type="InterPro" id="IPR020103">
    <property type="entry name" value="PsdUridine_synth_cat_dom_sf"/>
</dbReference>
<dbReference type="Pfam" id="PF01479">
    <property type="entry name" value="S4"/>
    <property type="match status" value="1"/>
</dbReference>
<evidence type="ECO:0000313" key="9">
    <source>
        <dbReference type="Proteomes" id="UP000521748"/>
    </source>
</evidence>
<dbReference type="PROSITE" id="PS01149">
    <property type="entry name" value="PSI_RSU"/>
    <property type="match status" value="1"/>
</dbReference>
<dbReference type="Pfam" id="PF00849">
    <property type="entry name" value="PseudoU_synth_2"/>
    <property type="match status" value="1"/>
</dbReference>
<dbReference type="PANTHER" id="PTHR47683">
    <property type="entry name" value="PSEUDOURIDINE SYNTHASE FAMILY PROTEIN-RELATED"/>
    <property type="match status" value="1"/>
</dbReference>
<comment type="similarity">
    <text evidence="2 5">Belongs to the pseudouridine synthase RsuA family.</text>
</comment>
<gene>
    <name evidence="8" type="ORF">FHU41_000083</name>
</gene>
<dbReference type="InterPro" id="IPR018496">
    <property type="entry name" value="PsdUridine_synth_RsuA/RluB_CS"/>
</dbReference>